<dbReference type="Pfam" id="PF07370">
    <property type="entry name" value="DUF1489"/>
    <property type="match status" value="1"/>
</dbReference>
<feature type="non-terminal residue" evidence="1">
    <location>
        <position position="1"/>
    </location>
</feature>
<organism evidence="1 2">
    <name type="scientific">Micavibrio aeruginosavorus</name>
    <dbReference type="NCBI Taxonomy" id="349221"/>
    <lineage>
        <taxon>Bacteria</taxon>
        <taxon>Pseudomonadati</taxon>
        <taxon>Bdellovibrionota</taxon>
        <taxon>Bdellovibrionia</taxon>
        <taxon>Bdellovibrionales</taxon>
        <taxon>Pseudobdellovibrionaceae</taxon>
        <taxon>Micavibrio</taxon>
    </lineage>
</organism>
<evidence type="ECO:0000313" key="1">
    <source>
        <dbReference type="EMBL" id="PZP56467.1"/>
    </source>
</evidence>
<dbReference type="AlphaFoldDB" id="A0A2W5FRL5"/>
<protein>
    <submittedName>
        <fullName evidence="1">DUF1489 domain-containing protein</fullName>
    </submittedName>
</protein>
<name>A0A2W5FRL5_9BACT</name>
<dbReference type="EMBL" id="QFOT01000024">
    <property type="protein sequence ID" value="PZP56467.1"/>
    <property type="molecule type" value="Genomic_DNA"/>
</dbReference>
<proteinExistence type="predicted"/>
<gene>
    <name evidence="1" type="ORF">DI586_03490</name>
</gene>
<dbReference type="Proteomes" id="UP000249739">
    <property type="component" value="Unassembled WGS sequence"/>
</dbReference>
<accession>A0A2W5FRL5</accession>
<reference evidence="1 2" key="1">
    <citation type="submission" date="2017-08" db="EMBL/GenBank/DDBJ databases">
        <title>Infants hospitalized years apart are colonized by the same room-sourced microbial strains.</title>
        <authorList>
            <person name="Brooks B."/>
            <person name="Olm M.R."/>
            <person name="Firek B.A."/>
            <person name="Baker R."/>
            <person name="Thomas B.C."/>
            <person name="Morowitz M.J."/>
            <person name="Banfield J.F."/>
        </authorList>
    </citation>
    <scope>NUCLEOTIDE SEQUENCE [LARGE SCALE GENOMIC DNA]</scope>
    <source>
        <strain evidence="1">S2_006_000_R2_64</strain>
    </source>
</reference>
<dbReference type="InterPro" id="IPR008320">
    <property type="entry name" value="UCP032025"/>
</dbReference>
<sequence length="84" mass="9794">WVIKGYIVGRQKMIEFKEVTKNGIPHCGLVYDAKMIPVRMTPRKAFQGWRYLEDNDAPPDRKQGDNMDEMPEKMKKELAELGLL</sequence>
<evidence type="ECO:0000313" key="2">
    <source>
        <dbReference type="Proteomes" id="UP000249739"/>
    </source>
</evidence>
<comment type="caution">
    <text evidence="1">The sequence shown here is derived from an EMBL/GenBank/DDBJ whole genome shotgun (WGS) entry which is preliminary data.</text>
</comment>